<evidence type="ECO:0000313" key="2">
    <source>
        <dbReference type="Proteomes" id="UP001597277"/>
    </source>
</evidence>
<comment type="caution">
    <text evidence="1">The sequence shown here is derived from an EMBL/GenBank/DDBJ whole genome shotgun (WGS) entry which is preliminary data.</text>
</comment>
<dbReference type="Proteomes" id="UP001597277">
    <property type="component" value="Unassembled WGS sequence"/>
</dbReference>
<accession>A0ABW4L513</accession>
<proteinExistence type="predicted"/>
<dbReference type="RefSeq" id="WP_388007660.1">
    <property type="nucleotide sequence ID" value="NZ_JBHUEE010000006.1"/>
</dbReference>
<protein>
    <submittedName>
        <fullName evidence="1">Uncharacterized protein</fullName>
    </submittedName>
</protein>
<dbReference type="EMBL" id="JBHUEE010000006">
    <property type="protein sequence ID" value="MFD1718545.1"/>
    <property type="molecule type" value="Genomic_DNA"/>
</dbReference>
<gene>
    <name evidence="1" type="ORF">ACFSE6_11915</name>
</gene>
<name>A0ABW4L513_9MICO</name>
<reference evidence="2" key="1">
    <citation type="journal article" date="2019" name="Int. J. Syst. Evol. Microbiol.">
        <title>The Global Catalogue of Microorganisms (GCM) 10K type strain sequencing project: providing services to taxonomists for standard genome sequencing and annotation.</title>
        <authorList>
            <consortium name="The Broad Institute Genomics Platform"/>
            <consortium name="The Broad Institute Genome Sequencing Center for Infectious Disease"/>
            <person name="Wu L."/>
            <person name="Ma J."/>
        </authorList>
    </citation>
    <scope>NUCLEOTIDE SEQUENCE [LARGE SCALE GENOMIC DNA]</scope>
    <source>
        <strain evidence="2">JCM 17130</strain>
    </source>
</reference>
<keyword evidence="2" id="KW-1185">Reference proteome</keyword>
<organism evidence="1 2">
    <name type="scientific">Georgenia deserti</name>
    <dbReference type="NCBI Taxonomy" id="2093781"/>
    <lineage>
        <taxon>Bacteria</taxon>
        <taxon>Bacillati</taxon>
        <taxon>Actinomycetota</taxon>
        <taxon>Actinomycetes</taxon>
        <taxon>Micrococcales</taxon>
        <taxon>Bogoriellaceae</taxon>
        <taxon>Georgenia</taxon>
    </lineage>
</organism>
<evidence type="ECO:0000313" key="1">
    <source>
        <dbReference type="EMBL" id="MFD1718545.1"/>
    </source>
</evidence>
<sequence length="41" mass="3978">MPAPVVVALTTVTCSGGGAVRDAVSQVRPRAVSISPSVGPS</sequence>